<sequence length="488" mass="54025">MTAASSSAGRAISLILLLRIAPILRMVDAIGGDGKHSSTRSRRPQTSTSSSTSSFGEEEPWVAEEVFHGASSSSLPSSSYPSKSRGENIIALREKEKEEGGGGERGGNNRRPSRSSSSPSSSFPGHERFGESSRWDYYDDELENDDDEEEEERFHMTSPSISSREAGKRGRHRLRLWKKLNIGRGRDAPSGGETDDDITATTSSNPTDDGGELATGEYDEEHPMRTDEWRLDIRLSRLYPTGEGDVLFPECDDSVAIDATNAAADGRGATNDHRPTRRKVTVNGKYRKRQVMQFARNGYVRVIYDDGGGKDGGRVVVGGGGRSKPRVGKWRIGHSGVAFDIPVHLMPNGDDGAMSRRRMTVLHYHAEIHLNKFGERPRMFRGVITRDRHSSFLPPNFLRPVIGTFSAEGIGRDTSDTSYKERAISLSRQQAMKEARGFTRFSYALASVLNIDDGMMKGWSPGEITMRITLNTWALYKNSLSEKLVVTR</sequence>
<reference evidence="3 4" key="1">
    <citation type="submission" date="2024-10" db="EMBL/GenBank/DDBJ databases">
        <title>Updated reference genomes for cyclostephanoid diatoms.</title>
        <authorList>
            <person name="Roberts W.R."/>
            <person name="Alverson A.J."/>
        </authorList>
    </citation>
    <scope>NUCLEOTIDE SEQUENCE [LARGE SCALE GENOMIC DNA]</scope>
    <source>
        <strain evidence="3 4">AJA228-03</strain>
    </source>
</reference>
<dbReference type="Proteomes" id="UP001530377">
    <property type="component" value="Unassembled WGS sequence"/>
</dbReference>
<accession>A0ABD3SEK1</accession>
<proteinExistence type="predicted"/>
<dbReference type="AlphaFoldDB" id="A0ABD3SEK1"/>
<feature type="signal peptide" evidence="2">
    <location>
        <begin position="1"/>
        <end position="29"/>
    </location>
</feature>
<evidence type="ECO:0000313" key="4">
    <source>
        <dbReference type="Proteomes" id="UP001530377"/>
    </source>
</evidence>
<keyword evidence="2" id="KW-0732">Signal</keyword>
<feature type="compositionally biased region" description="Acidic residues" evidence="1">
    <location>
        <begin position="138"/>
        <end position="151"/>
    </location>
</feature>
<feature type="region of interest" description="Disordered" evidence="1">
    <location>
        <begin position="32"/>
        <end position="169"/>
    </location>
</feature>
<feature type="compositionally biased region" description="Basic and acidic residues" evidence="1">
    <location>
        <begin position="125"/>
        <end position="137"/>
    </location>
</feature>
<feature type="compositionally biased region" description="Low complexity" evidence="1">
    <location>
        <begin position="44"/>
        <end position="54"/>
    </location>
</feature>
<organism evidence="3 4">
    <name type="scientific">Cyclostephanos tholiformis</name>
    <dbReference type="NCBI Taxonomy" id="382380"/>
    <lineage>
        <taxon>Eukaryota</taxon>
        <taxon>Sar</taxon>
        <taxon>Stramenopiles</taxon>
        <taxon>Ochrophyta</taxon>
        <taxon>Bacillariophyta</taxon>
        <taxon>Coscinodiscophyceae</taxon>
        <taxon>Thalassiosirophycidae</taxon>
        <taxon>Stephanodiscales</taxon>
        <taxon>Stephanodiscaceae</taxon>
        <taxon>Cyclostephanos</taxon>
    </lineage>
</organism>
<feature type="compositionally biased region" description="Basic and acidic residues" evidence="1">
    <location>
        <begin position="92"/>
        <end position="102"/>
    </location>
</feature>
<comment type="caution">
    <text evidence="3">The sequence shown here is derived from an EMBL/GenBank/DDBJ whole genome shotgun (WGS) entry which is preliminary data.</text>
</comment>
<feature type="chain" id="PRO_5044821364" evidence="2">
    <location>
        <begin position="30"/>
        <end position="488"/>
    </location>
</feature>
<evidence type="ECO:0000256" key="1">
    <source>
        <dbReference type="SAM" id="MobiDB-lite"/>
    </source>
</evidence>
<name>A0ABD3SEK1_9STRA</name>
<evidence type="ECO:0000256" key="2">
    <source>
        <dbReference type="SAM" id="SignalP"/>
    </source>
</evidence>
<gene>
    <name evidence="3" type="ORF">ACHAXA_008124</name>
</gene>
<feature type="region of interest" description="Disordered" evidence="1">
    <location>
        <begin position="183"/>
        <end position="225"/>
    </location>
</feature>
<dbReference type="EMBL" id="JALLPB020000049">
    <property type="protein sequence ID" value="KAL3822984.1"/>
    <property type="molecule type" value="Genomic_DNA"/>
</dbReference>
<keyword evidence="4" id="KW-1185">Reference proteome</keyword>
<protein>
    <submittedName>
        <fullName evidence="3">Uncharacterized protein</fullName>
    </submittedName>
</protein>
<evidence type="ECO:0000313" key="3">
    <source>
        <dbReference type="EMBL" id="KAL3822984.1"/>
    </source>
</evidence>
<feature type="compositionally biased region" description="Low complexity" evidence="1">
    <location>
        <begin position="71"/>
        <end position="83"/>
    </location>
</feature>